<dbReference type="Proteomes" id="UP000295388">
    <property type="component" value="Unassembled WGS sequence"/>
</dbReference>
<dbReference type="OrthoDB" id="4146863at2"/>
<organism evidence="1 2">
    <name type="scientific">Kribbella caucasensis</name>
    <dbReference type="NCBI Taxonomy" id="2512215"/>
    <lineage>
        <taxon>Bacteria</taxon>
        <taxon>Bacillati</taxon>
        <taxon>Actinomycetota</taxon>
        <taxon>Actinomycetes</taxon>
        <taxon>Propionibacteriales</taxon>
        <taxon>Kribbellaceae</taxon>
        <taxon>Kribbella</taxon>
    </lineage>
</organism>
<dbReference type="RefSeq" id="WP_133805478.1">
    <property type="nucleotide sequence ID" value="NZ_SNWQ01000035.1"/>
</dbReference>
<proteinExistence type="predicted"/>
<keyword evidence="2" id="KW-1185">Reference proteome</keyword>
<reference evidence="1 2" key="1">
    <citation type="submission" date="2019-03" db="EMBL/GenBank/DDBJ databases">
        <title>Genomic Encyclopedia of Type Strains, Phase III (KMG-III): the genomes of soil and plant-associated and newly described type strains.</title>
        <authorList>
            <person name="Whitman W."/>
        </authorList>
    </citation>
    <scope>NUCLEOTIDE SEQUENCE [LARGE SCALE GENOMIC DNA]</scope>
    <source>
        <strain evidence="1 2">VKM Ac-2527</strain>
    </source>
</reference>
<dbReference type="InterPro" id="IPR025855">
    <property type="entry name" value="Replic_Relax"/>
</dbReference>
<sequence>MSRLYVTTKRLEALKHGLVGRDWMVLATLDRVRLATTGQLERLCFNDVSPRRVRQCLASLAERGVITRLARPVGGARAGSAGHVYTLDVAGSRLLHPDRTPRRPDDPGRRLQAHSLAVTELYVRLVEADRTPELDLRDFTAEPVCWRPFAGAYGRSILKPDATVVTRQGRFEDRWFIEVDRATEGLAVIASKCEQYRRYWQTGTEQARFDIFPRVLWVVPDEHRKEAIVGVLGRQPTVSWPLFVVALFDDAVPRIAQGAHV</sequence>
<gene>
    <name evidence="1" type="ORF">EV643_1359</name>
</gene>
<comment type="caution">
    <text evidence="1">The sequence shown here is derived from an EMBL/GenBank/DDBJ whole genome shotgun (WGS) entry which is preliminary data.</text>
</comment>
<dbReference type="AlphaFoldDB" id="A0A4R6J6I4"/>
<dbReference type="Pfam" id="PF13814">
    <property type="entry name" value="Replic_Relax"/>
    <property type="match status" value="1"/>
</dbReference>
<name>A0A4R6J6I4_9ACTN</name>
<dbReference type="EMBL" id="SNWQ01000035">
    <property type="protein sequence ID" value="TDO30687.1"/>
    <property type="molecule type" value="Genomic_DNA"/>
</dbReference>
<protein>
    <submittedName>
        <fullName evidence="1">Protein involved in plasmid replication-relaxation</fullName>
    </submittedName>
</protein>
<evidence type="ECO:0000313" key="1">
    <source>
        <dbReference type="EMBL" id="TDO30687.1"/>
    </source>
</evidence>
<accession>A0A4R6J6I4</accession>
<evidence type="ECO:0000313" key="2">
    <source>
        <dbReference type="Proteomes" id="UP000295388"/>
    </source>
</evidence>